<dbReference type="PANTHER" id="PTHR31721">
    <property type="entry name" value="OS06G0710300 PROTEIN"/>
    <property type="match status" value="1"/>
</dbReference>
<dbReference type="Pfam" id="PF03350">
    <property type="entry name" value="UPF0114"/>
    <property type="match status" value="1"/>
</dbReference>
<keyword evidence="3" id="KW-1185">Reference proteome</keyword>
<comment type="caution">
    <text evidence="2">The sequence shown here is derived from an EMBL/GenBank/DDBJ whole genome shotgun (WGS) entry which is preliminary data.</text>
</comment>
<dbReference type="PANTHER" id="PTHR31721:SF3">
    <property type="entry name" value="EXPRESSED PROTEIN"/>
    <property type="match status" value="1"/>
</dbReference>
<feature type="transmembrane region" description="Helical" evidence="1">
    <location>
        <begin position="115"/>
        <end position="142"/>
    </location>
</feature>
<organism evidence="2 3">
    <name type="scientific">Lithospermum erythrorhizon</name>
    <name type="common">Purple gromwell</name>
    <name type="synonym">Lithospermum officinale var. erythrorhizon</name>
    <dbReference type="NCBI Taxonomy" id="34254"/>
    <lineage>
        <taxon>Eukaryota</taxon>
        <taxon>Viridiplantae</taxon>
        <taxon>Streptophyta</taxon>
        <taxon>Embryophyta</taxon>
        <taxon>Tracheophyta</taxon>
        <taxon>Spermatophyta</taxon>
        <taxon>Magnoliopsida</taxon>
        <taxon>eudicotyledons</taxon>
        <taxon>Gunneridae</taxon>
        <taxon>Pentapetalae</taxon>
        <taxon>asterids</taxon>
        <taxon>lamiids</taxon>
        <taxon>Boraginales</taxon>
        <taxon>Boraginaceae</taxon>
        <taxon>Boraginoideae</taxon>
        <taxon>Lithospermeae</taxon>
        <taxon>Lithospermum</taxon>
    </lineage>
</organism>
<dbReference type="Proteomes" id="UP001454036">
    <property type="component" value="Unassembled WGS sequence"/>
</dbReference>
<gene>
    <name evidence="2" type="ORF">LIER_33231</name>
</gene>
<name>A0AAV3RW62_LITER</name>
<dbReference type="AlphaFoldDB" id="A0AAV3RW62"/>
<dbReference type="EMBL" id="BAABME010013228">
    <property type="protein sequence ID" value="GAA0185943.1"/>
    <property type="molecule type" value="Genomic_DNA"/>
</dbReference>
<keyword evidence="1" id="KW-1133">Transmembrane helix</keyword>
<evidence type="ECO:0000313" key="3">
    <source>
        <dbReference type="Proteomes" id="UP001454036"/>
    </source>
</evidence>
<evidence type="ECO:0000313" key="2">
    <source>
        <dbReference type="EMBL" id="GAA0185943.1"/>
    </source>
</evidence>
<sequence>MATTRLMFRTSPSQHFLPSFHHVKAMNRIIIISKQRFNGSSSSRPPGTERHPIPTSPNALLASAVQTNTSASTLDFSLLFAIISNVILHKFKVVTRRKPWKLYIQMFVEKVIVDCRFFTLFAVAGSMIGSVLCFMEGCFLVVESYLQYFHALAQRSDQGHIMQLLIESIDMFLIGAAMLTFGMSLYGMFVGSNRDIEGFPSWVRVHSNDSIMQVKSRIGHAVMLLLQVGVLEKFKNIPVLTGFDLACFAAAVFASSASTFLLSRLALAHNTTTHA</sequence>
<feature type="transmembrane region" description="Helical" evidence="1">
    <location>
        <begin position="237"/>
        <end position="262"/>
    </location>
</feature>
<accession>A0AAV3RW62</accession>
<dbReference type="InterPro" id="IPR005134">
    <property type="entry name" value="UPF0114"/>
</dbReference>
<feature type="transmembrane region" description="Helical" evidence="1">
    <location>
        <begin position="214"/>
        <end position="231"/>
    </location>
</feature>
<feature type="transmembrane region" description="Helical" evidence="1">
    <location>
        <begin position="172"/>
        <end position="193"/>
    </location>
</feature>
<protein>
    <submittedName>
        <fullName evidence="2">Uncharacterized protein</fullName>
    </submittedName>
</protein>
<keyword evidence="1" id="KW-0472">Membrane</keyword>
<evidence type="ECO:0000256" key="1">
    <source>
        <dbReference type="SAM" id="Phobius"/>
    </source>
</evidence>
<proteinExistence type="predicted"/>
<keyword evidence="1" id="KW-0812">Transmembrane</keyword>
<reference evidence="2 3" key="1">
    <citation type="submission" date="2024-01" db="EMBL/GenBank/DDBJ databases">
        <title>The complete chloroplast genome sequence of Lithospermum erythrorhizon: insights into the phylogenetic relationship among Boraginaceae species and the maternal lineages of purple gromwells.</title>
        <authorList>
            <person name="Okada T."/>
            <person name="Watanabe K."/>
        </authorList>
    </citation>
    <scope>NUCLEOTIDE SEQUENCE [LARGE SCALE GENOMIC DNA]</scope>
</reference>